<accession>A0ABX0A385</accession>
<sequence>MTFTRINVANKLLKFIEMEYLVFFQGKMIPISGKNKLANFVEINYHYETITENQMLTKFTLMNNHNIYFPIKLFVKCSLHPFEKNYVFVSPKEDVLFLSNRHGLFLTSGIINYSSISQYGVLKREDYSDKIRQGRIPFYPLGTGDVVGVFSLETTLNPYGKAIGYTWTMFSEAHEEKNLIKWDRRLKSRLAFSKK</sequence>
<proteinExistence type="predicted"/>
<organism evidence="1 2">
    <name type="scientific">Pallidibacillus pasinlerensis</name>
    <dbReference type="NCBI Taxonomy" id="2703818"/>
    <lineage>
        <taxon>Bacteria</taxon>
        <taxon>Bacillati</taxon>
        <taxon>Bacillota</taxon>
        <taxon>Bacilli</taxon>
        <taxon>Bacillales</taxon>
        <taxon>Bacillaceae</taxon>
        <taxon>Pallidibacillus</taxon>
    </lineage>
</organism>
<reference evidence="1 2" key="1">
    <citation type="submission" date="2020-01" db="EMBL/GenBank/DDBJ databases">
        <title>A novel Bacillus sp. from Pasinler.</title>
        <authorList>
            <person name="Adiguzel A."/>
            <person name="Ay H."/>
            <person name="Baltaci M.O."/>
        </authorList>
    </citation>
    <scope>NUCLEOTIDE SEQUENCE [LARGE SCALE GENOMIC DNA]</scope>
    <source>
        <strain evidence="1 2">P1</strain>
    </source>
</reference>
<dbReference type="EMBL" id="JAACYS010000037">
    <property type="protein sequence ID" value="NCU17893.1"/>
    <property type="molecule type" value="Genomic_DNA"/>
</dbReference>
<dbReference type="Proteomes" id="UP000743899">
    <property type="component" value="Unassembled WGS sequence"/>
</dbReference>
<comment type="caution">
    <text evidence="1">The sequence shown here is derived from an EMBL/GenBank/DDBJ whole genome shotgun (WGS) entry which is preliminary data.</text>
</comment>
<name>A0ABX0A385_9BACI</name>
<keyword evidence="2" id="KW-1185">Reference proteome</keyword>
<evidence type="ECO:0000313" key="1">
    <source>
        <dbReference type="EMBL" id="NCU17893.1"/>
    </source>
</evidence>
<protein>
    <submittedName>
        <fullName evidence="1">Uncharacterized protein</fullName>
    </submittedName>
</protein>
<dbReference type="RefSeq" id="WP_161920723.1">
    <property type="nucleotide sequence ID" value="NZ_JAACYS010000037.1"/>
</dbReference>
<evidence type="ECO:0000313" key="2">
    <source>
        <dbReference type="Proteomes" id="UP000743899"/>
    </source>
</evidence>
<gene>
    <name evidence="1" type="ORF">GW534_09130</name>
</gene>